<name>A0ACD4DCP0_9NOCA</name>
<gene>
    <name evidence="1" type="ORF">OED52_14375</name>
</gene>
<keyword evidence="2" id="KW-1185">Reference proteome</keyword>
<dbReference type="EMBL" id="CP107551">
    <property type="protein sequence ID" value="UYP17849.1"/>
    <property type="molecule type" value="Genomic_DNA"/>
</dbReference>
<reference evidence="1" key="1">
    <citation type="submission" date="2022-10" db="EMBL/GenBank/DDBJ databases">
        <title>Rhodococcus ferula Z13 complete genome.</title>
        <authorList>
            <person name="Long X."/>
            <person name="Zang M."/>
        </authorList>
    </citation>
    <scope>NUCLEOTIDE SEQUENCE</scope>
    <source>
        <strain evidence="1">Z13</strain>
    </source>
</reference>
<evidence type="ECO:0000313" key="1">
    <source>
        <dbReference type="EMBL" id="UYP17849.1"/>
    </source>
</evidence>
<protein>
    <submittedName>
        <fullName evidence="1">Response regulator transcription factor</fullName>
    </submittedName>
</protein>
<accession>A0ACD4DCP0</accession>
<proteinExistence type="predicted"/>
<sequence>MEAVTEPVTGDDTIIRVGLVDDQQLVRAGFRMVLESQPDIEVVAEASDGAAALAELARVRADVVLMDVQMPRVDGISATRSLLSTPGAPKVVVLTTFDNDDYVVQAIAAGASGFLLKDAPPEDLLAAVRTVYRGDAVMAPRATRSLLQHVSPLLDTAERRSTPVEIPEDLTPRELEVLVAMAHGLTNGEIAERLVLSETTVKTHVGRVLAKTGSRDRVQAVLFAFRAGLVRPDELLGSGE</sequence>
<dbReference type="Proteomes" id="UP001156484">
    <property type="component" value="Chromosome"/>
</dbReference>
<evidence type="ECO:0000313" key="2">
    <source>
        <dbReference type="Proteomes" id="UP001156484"/>
    </source>
</evidence>
<organism evidence="1 2">
    <name type="scientific">Rhodococcus sacchari</name>
    <dbReference type="NCBI Taxonomy" id="2962047"/>
    <lineage>
        <taxon>Bacteria</taxon>
        <taxon>Bacillati</taxon>
        <taxon>Actinomycetota</taxon>
        <taxon>Actinomycetes</taxon>
        <taxon>Mycobacteriales</taxon>
        <taxon>Nocardiaceae</taxon>
        <taxon>Rhodococcus</taxon>
    </lineage>
</organism>